<proteinExistence type="predicted"/>
<evidence type="ECO:0000313" key="1">
    <source>
        <dbReference type="EMBL" id="CAA3018480.1"/>
    </source>
</evidence>
<organism evidence="1 2">
    <name type="scientific">Olea europaea subsp. europaea</name>
    <dbReference type="NCBI Taxonomy" id="158383"/>
    <lineage>
        <taxon>Eukaryota</taxon>
        <taxon>Viridiplantae</taxon>
        <taxon>Streptophyta</taxon>
        <taxon>Embryophyta</taxon>
        <taxon>Tracheophyta</taxon>
        <taxon>Spermatophyta</taxon>
        <taxon>Magnoliopsida</taxon>
        <taxon>eudicotyledons</taxon>
        <taxon>Gunneridae</taxon>
        <taxon>Pentapetalae</taxon>
        <taxon>asterids</taxon>
        <taxon>lamiids</taxon>
        <taxon>Lamiales</taxon>
        <taxon>Oleaceae</taxon>
        <taxon>Oleeae</taxon>
        <taxon>Olea</taxon>
    </lineage>
</organism>
<gene>
    <name evidence="1" type="ORF">OLEA9_A028620</name>
</gene>
<accession>A0A8S0UI71</accession>
<dbReference type="AlphaFoldDB" id="A0A8S0UI71"/>
<keyword evidence="2" id="KW-1185">Reference proteome</keyword>
<dbReference type="PANTHER" id="PTHR46932:SF12">
    <property type="entry name" value="HEAVY METAL-ASSOCIATED ISOPRENYLATED PLANT PROTEIN 47"/>
    <property type="match status" value="1"/>
</dbReference>
<dbReference type="PANTHER" id="PTHR46932">
    <property type="entry name" value="HEAVY METAL-ASSOCIATED ISOPRENYLATED PLANT PROTEIN 47"/>
    <property type="match status" value="1"/>
</dbReference>
<dbReference type="Proteomes" id="UP000594638">
    <property type="component" value="Unassembled WGS sequence"/>
</dbReference>
<dbReference type="Gramene" id="OE9A028620T1">
    <property type="protein sequence ID" value="OE9A028620C1"/>
    <property type="gene ID" value="OE9A028620"/>
</dbReference>
<sequence length="54" mass="5496">MKIAAGTSGVVSVAIEGQKKDQVVVLGEGVDAAALTSLLRKKVGHASLELVHDV</sequence>
<dbReference type="EMBL" id="CACTIH010007849">
    <property type="protein sequence ID" value="CAA3018480.1"/>
    <property type="molecule type" value="Genomic_DNA"/>
</dbReference>
<evidence type="ECO:0000313" key="2">
    <source>
        <dbReference type="Proteomes" id="UP000594638"/>
    </source>
</evidence>
<reference evidence="1 2" key="1">
    <citation type="submission" date="2019-12" db="EMBL/GenBank/DDBJ databases">
        <authorList>
            <person name="Alioto T."/>
            <person name="Alioto T."/>
            <person name="Gomez Garrido J."/>
        </authorList>
    </citation>
    <scope>NUCLEOTIDE SEQUENCE [LARGE SCALE GENOMIC DNA]</scope>
</reference>
<dbReference type="OrthoDB" id="692882at2759"/>
<protein>
    <submittedName>
        <fullName evidence="1">Uncharacterized protein</fullName>
    </submittedName>
</protein>
<dbReference type="InterPro" id="IPR042885">
    <property type="entry name" value="HIPP47/16"/>
</dbReference>
<name>A0A8S0UI71_OLEEU</name>
<dbReference type="Gene3D" id="3.30.70.100">
    <property type="match status" value="1"/>
</dbReference>
<comment type="caution">
    <text evidence="1">The sequence shown here is derived from an EMBL/GenBank/DDBJ whole genome shotgun (WGS) entry which is preliminary data.</text>
</comment>